<dbReference type="AlphaFoldDB" id="A0A839AJQ2"/>
<evidence type="ECO:0000256" key="3">
    <source>
        <dbReference type="ARBA" id="ARBA00022692"/>
    </source>
</evidence>
<dbReference type="Pfam" id="PF01810">
    <property type="entry name" value="LysE"/>
    <property type="match status" value="1"/>
</dbReference>
<comment type="caution">
    <text evidence="7">The sequence shown here is derived from an EMBL/GenBank/DDBJ whole genome shotgun (WGS) entry which is preliminary data.</text>
</comment>
<evidence type="ECO:0000313" key="7">
    <source>
        <dbReference type="EMBL" id="MBA5779258.1"/>
    </source>
</evidence>
<feature type="transmembrane region" description="Helical" evidence="6">
    <location>
        <begin position="118"/>
        <end position="142"/>
    </location>
</feature>
<dbReference type="InterPro" id="IPR001123">
    <property type="entry name" value="LeuE-type"/>
</dbReference>
<keyword evidence="4 6" id="KW-1133">Transmembrane helix</keyword>
<sequence>MVEILPMALAMLLAQLTPGPNMMAVSSIALGQGRRDGILTASGVAFGVLIWAALCAFGIGALFAAYPQAITAMKLIGGGYLALLGGKALIGAFRAKAVGSDGGIPAGLKRRQAFRTGLFVVLTNPKAALMWIAVSLFIGSAGGSGLKYLTVGLLASLSALTIYCGYALLFSTGFAARAHGRFYRAIETAFGTLFGLLGARLLFEGAREIRG</sequence>
<proteinExistence type="predicted"/>
<reference evidence="7 8" key="1">
    <citation type="submission" date="2020-07" db="EMBL/GenBank/DDBJ databases">
        <title>Stappia sp., F7233, whole genome shotgun sequencing project.</title>
        <authorList>
            <person name="Jiang S."/>
            <person name="Liu Z.W."/>
            <person name="Du Z.J."/>
        </authorList>
    </citation>
    <scope>NUCLEOTIDE SEQUENCE [LARGE SCALE GENOMIC DNA]</scope>
    <source>
        <strain evidence="7 8">F7233</strain>
    </source>
</reference>
<evidence type="ECO:0000313" key="8">
    <source>
        <dbReference type="Proteomes" id="UP000541109"/>
    </source>
</evidence>
<accession>A0A839AJQ2</accession>
<dbReference type="RefSeq" id="WP_182168079.1">
    <property type="nucleotide sequence ID" value="NZ_JACFXV010000066.1"/>
</dbReference>
<name>A0A839AJQ2_9HYPH</name>
<dbReference type="PANTHER" id="PTHR30086">
    <property type="entry name" value="ARGININE EXPORTER PROTEIN ARGO"/>
    <property type="match status" value="1"/>
</dbReference>
<dbReference type="PANTHER" id="PTHR30086:SF20">
    <property type="entry name" value="ARGININE EXPORTER PROTEIN ARGO-RELATED"/>
    <property type="match status" value="1"/>
</dbReference>
<evidence type="ECO:0000256" key="2">
    <source>
        <dbReference type="ARBA" id="ARBA00022475"/>
    </source>
</evidence>
<dbReference type="EMBL" id="JACFXV010000066">
    <property type="protein sequence ID" value="MBA5779258.1"/>
    <property type="molecule type" value="Genomic_DNA"/>
</dbReference>
<evidence type="ECO:0000256" key="6">
    <source>
        <dbReference type="SAM" id="Phobius"/>
    </source>
</evidence>
<gene>
    <name evidence="7" type="ORF">H2509_19180</name>
</gene>
<dbReference type="GO" id="GO:0005886">
    <property type="term" value="C:plasma membrane"/>
    <property type="evidence" value="ECO:0007669"/>
    <property type="project" value="UniProtKB-SubCell"/>
</dbReference>
<keyword evidence="3 6" id="KW-0812">Transmembrane</keyword>
<evidence type="ECO:0000256" key="1">
    <source>
        <dbReference type="ARBA" id="ARBA00004651"/>
    </source>
</evidence>
<evidence type="ECO:0000256" key="4">
    <source>
        <dbReference type="ARBA" id="ARBA00022989"/>
    </source>
</evidence>
<dbReference type="Proteomes" id="UP000541109">
    <property type="component" value="Unassembled WGS sequence"/>
</dbReference>
<protein>
    <submittedName>
        <fullName evidence="7">LysE family translocator</fullName>
    </submittedName>
</protein>
<feature type="transmembrane region" description="Helical" evidence="6">
    <location>
        <begin position="148"/>
        <end position="170"/>
    </location>
</feature>
<comment type="subcellular location">
    <subcellularLocation>
        <location evidence="1">Cell membrane</location>
        <topology evidence="1">Multi-pass membrane protein</topology>
    </subcellularLocation>
</comment>
<keyword evidence="8" id="KW-1185">Reference proteome</keyword>
<keyword evidence="2" id="KW-1003">Cell membrane</keyword>
<evidence type="ECO:0000256" key="5">
    <source>
        <dbReference type="ARBA" id="ARBA00023136"/>
    </source>
</evidence>
<feature type="transmembrane region" description="Helical" evidence="6">
    <location>
        <begin position="182"/>
        <end position="203"/>
    </location>
</feature>
<keyword evidence="5 6" id="KW-0472">Membrane</keyword>
<dbReference type="GO" id="GO:0015171">
    <property type="term" value="F:amino acid transmembrane transporter activity"/>
    <property type="evidence" value="ECO:0007669"/>
    <property type="project" value="TreeGrafter"/>
</dbReference>
<feature type="transmembrane region" description="Helical" evidence="6">
    <location>
        <begin position="41"/>
        <end position="66"/>
    </location>
</feature>
<organism evidence="7 8">
    <name type="scientific">Stappia albiluteola</name>
    <dbReference type="NCBI Taxonomy" id="2758565"/>
    <lineage>
        <taxon>Bacteria</taxon>
        <taxon>Pseudomonadati</taxon>
        <taxon>Pseudomonadota</taxon>
        <taxon>Alphaproteobacteria</taxon>
        <taxon>Hyphomicrobiales</taxon>
        <taxon>Stappiaceae</taxon>
        <taxon>Stappia</taxon>
    </lineage>
</organism>